<feature type="coiled-coil region" evidence="1">
    <location>
        <begin position="214"/>
        <end position="241"/>
    </location>
</feature>
<dbReference type="EMBL" id="ACIF01000048">
    <property type="protein sequence ID" value="EKA94637.1"/>
    <property type="molecule type" value="Genomic_DNA"/>
</dbReference>
<evidence type="ECO:0008006" key="4">
    <source>
        <dbReference type="Google" id="ProtNLM"/>
    </source>
</evidence>
<dbReference type="PATRIC" id="fig|620833.3.peg.254"/>
<evidence type="ECO:0000313" key="2">
    <source>
        <dbReference type="EMBL" id="EKA94637.1"/>
    </source>
</evidence>
<dbReference type="RefSeq" id="WP_005965557.1">
    <property type="nucleotide sequence ID" value="NZ_JH815344.1"/>
</dbReference>
<keyword evidence="1" id="KW-0175">Coiled coil</keyword>
<comment type="caution">
    <text evidence="2">The sequence shown here is derived from an EMBL/GenBank/DDBJ whole genome shotgun (WGS) entry which is preliminary data.</text>
</comment>
<dbReference type="HOGENOM" id="CLU_1072649_0_0_0"/>
<dbReference type="Proteomes" id="UP000005809">
    <property type="component" value="Unassembled WGS sequence"/>
</dbReference>
<sequence>MESYILYNVYFNIPISEKEEEIKFTKFSEKFVDNITVKKVNLDENNKGYIRRIQINFRDEYLKEKDIVNIESFLIEFLYKFTLQTNSFFLFFIEQERKIHNKKILKDYINIEDEISFSEDFSKYKSDVVSENIKFKKYKDKYFRIIKILELIEESPAVVFLILYDFFLECLSQKFSKKKKQNIVVNYIKSNVTILEKQKYIGFIKYNFTINPNNNCEEDDLTKLRNDIAHAEERVDSKILRNLNQKAKYLIKPLVYVITFFFKNN</sequence>
<organism evidence="2 3">
    <name type="scientific">Fusobacterium periodonticum D10</name>
    <dbReference type="NCBI Taxonomy" id="620833"/>
    <lineage>
        <taxon>Bacteria</taxon>
        <taxon>Fusobacteriati</taxon>
        <taxon>Fusobacteriota</taxon>
        <taxon>Fusobacteriia</taxon>
        <taxon>Fusobacteriales</taxon>
        <taxon>Fusobacteriaceae</taxon>
        <taxon>Fusobacterium</taxon>
    </lineage>
</organism>
<reference evidence="2 3" key="1">
    <citation type="submission" date="2012-05" db="EMBL/GenBank/DDBJ databases">
        <title>The Genome Sequence of Fusobacterium periodontium Oral Taxon 201 Strain D10.</title>
        <authorList>
            <consortium name="The Broad Institute Genome Sequencing Platform"/>
            <consortium name="The Broad Institute Genome Sequencing Center for Infectious Disease"/>
            <person name="Earl A."/>
            <person name="Ward D."/>
            <person name="Feldgarden M."/>
            <person name="Gevers D."/>
            <person name="Strauss J."/>
            <person name="Sibley C."/>
            <person name="White A."/>
            <person name="Ambrose C.E."/>
            <person name="Allen-Vercoe E."/>
            <person name="Walker B."/>
            <person name="Young S.K."/>
            <person name="Zeng Q."/>
            <person name="Gargeya S."/>
            <person name="Fitzgerald M."/>
            <person name="Haas B."/>
            <person name="Abouelleil A."/>
            <person name="Alvarado L."/>
            <person name="Arachchi H.M."/>
            <person name="Berlin A.M."/>
            <person name="Chapman S.B."/>
            <person name="Goldberg J."/>
            <person name="Griggs A."/>
            <person name="Gujja S."/>
            <person name="Hansen M."/>
            <person name="Howarth C."/>
            <person name="Imamovic A."/>
            <person name="Larimer J."/>
            <person name="McCowan C."/>
            <person name="Montmayeur A."/>
            <person name="Murphy C."/>
            <person name="Neiman D."/>
            <person name="Pearson M."/>
            <person name="Priest M."/>
            <person name="Roberts A."/>
            <person name="Saif S."/>
            <person name="Shea T."/>
            <person name="Sisk P."/>
            <person name="Sykes S."/>
            <person name="Wortman J."/>
            <person name="Nusbaum C."/>
            <person name="Birren B."/>
        </authorList>
    </citation>
    <scope>NUCLEOTIDE SEQUENCE [LARGE SCALE GENOMIC DNA]</scope>
    <source>
        <strain evidence="2 3">D10</strain>
    </source>
</reference>
<gene>
    <name evidence="2" type="ORF">FPOG_00028</name>
</gene>
<evidence type="ECO:0000313" key="3">
    <source>
        <dbReference type="Proteomes" id="UP000005809"/>
    </source>
</evidence>
<dbReference type="AlphaFoldDB" id="K1GYS5"/>
<name>K1GYS5_9FUSO</name>
<evidence type="ECO:0000256" key="1">
    <source>
        <dbReference type="SAM" id="Coils"/>
    </source>
</evidence>
<protein>
    <recommendedName>
        <fullName evidence="4">ApeA N-terminal domain-containing protein</fullName>
    </recommendedName>
</protein>
<proteinExistence type="predicted"/>
<accession>K1GYS5</accession>